<dbReference type="RefSeq" id="WP_022968535.1">
    <property type="nucleotide sequence ID" value="NZ_ATVD01000001.1"/>
</dbReference>
<dbReference type="SUPFAM" id="SSF52540">
    <property type="entry name" value="P-loop containing nucleoside triphosphate hydrolases"/>
    <property type="match status" value="1"/>
</dbReference>
<dbReference type="OrthoDB" id="9781337at2"/>
<dbReference type="STRING" id="1121015.GCA_000420545_00886"/>
<organism evidence="4 5">
    <name type="scientific">Arenimonas oryziterrae DSM 21050 = YC6267</name>
    <dbReference type="NCBI Taxonomy" id="1121015"/>
    <lineage>
        <taxon>Bacteria</taxon>
        <taxon>Pseudomonadati</taxon>
        <taxon>Pseudomonadota</taxon>
        <taxon>Gammaproteobacteria</taxon>
        <taxon>Lysobacterales</taxon>
        <taxon>Lysobacteraceae</taxon>
        <taxon>Arenimonas</taxon>
    </lineage>
</organism>
<keyword evidence="1" id="KW-0547">Nucleotide-binding</keyword>
<dbReference type="Pfam" id="PF00005">
    <property type="entry name" value="ABC_tran"/>
    <property type="match status" value="1"/>
</dbReference>
<dbReference type="InterPro" id="IPR003439">
    <property type="entry name" value="ABC_transporter-like_ATP-bd"/>
</dbReference>
<dbReference type="AlphaFoldDB" id="A0A091AWL3"/>
<gene>
    <name evidence="4" type="ORF">N789_10370</name>
</gene>
<dbReference type="eggNOG" id="COG1131">
    <property type="taxonomic scope" value="Bacteria"/>
</dbReference>
<accession>A0A091AWL3</accession>
<dbReference type="PANTHER" id="PTHR43158">
    <property type="entry name" value="SKFA PEPTIDE EXPORT ATP-BINDING PROTEIN SKFE"/>
    <property type="match status" value="1"/>
</dbReference>
<dbReference type="InterPro" id="IPR003593">
    <property type="entry name" value="AAA+_ATPase"/>
</dbReference>
<dbReference type="InterPro" id="IPR027417">
    <property type="entry name" value="P-loop_NTPase"/>
</dbReference>
<evidence type="ECO:0000256" key="2">
    <source>
        <dbReference type="ARBA" id="ARBA00022840"/>
    </source>
</evidence>
<protein>
    <recommendedName>
        <fullName evidence="3">ABC transporter domain-containing protein</fullName>
    </recommendedName>
</protein>
<dbReference type="EMBL" id="AVCI01000005">
    <property type="protein sequence ID" value="KFN43672.1"/>
    <property type="molecule type" value="Genomic_DNA"/>
</dbReference>
<dbReference type="PANTHER" id="PTHR43158:SF2">
    <property type="entry name" value="SKFA PEPTIDE EXPORT ATP-BINDING PROTEIN SKFE"/>
    <property type="match status" value="1"/>
</dbReference>
<feature type="domain" description="ABC transporter" evidence="3">
    <location>
        <begin position="2"/>
        <end position="226"/>
    </location>
</feature>
<evidence type="ECO:0000313" key="5">
    <source>
        <dbReference type="Proteomes" id="UP000029385"/>
    </source>
</evidence>
<comment type="caution">
    <text evidence="4">The sequence shown here is derived from an EMBL/GenBank/DDBJ whole genome shotgun (WGS) entry which is preliminary data.</text>
</comment>
<keyword evidence="5" id="KW-1185">Reference proteome</keyword>
<dbReference type="Proteomes" id="UP000029385">
    <property type="component" value="Unassembled WGS sequence"/>
</dbReference>
<reference evidence="4 5" key="1">
    <citation type="submission" date="2013-09" db="EMBL/GenBank/DDBJ databases">
        <title>Genome sequencing of Arenimonas oryziterrae.</title>
        <authorList>
            <person name="Chen F."/>
            <person name="Wang G."/>
        </authorList>
    </citation>
    <scope>NUCLEOTIDE SEQUENCE [LARGE SCALE GENOMIC DNA]</scope>
    <source>
        <strain evidence="4 5">YC6267</strain>
    </source>
</reference>
<dbReference type="Gene3D" id="3.40.50.300">
    <property type="entry name" value="P-loop containing nucleotide triphosphate hydrolases"/>
    <property type="match status" value="1"/>
</dbReference>
<name>A0A091AWL3_9GAMM</name>
<evidence type="ECO:0000313" key="4">
    <source>
        <dbReference type="EMBL" id="KFN43672.1"/>
    </source>
</evidence>
<sequence length="288" mass="31755">MIRVNDLSFAYRKNKLYERFNLQIDEPGVYGVFGRNGSGKSTLLKLLAGLLFPRRGRIEVRGFEPRRRHPDFLAQVYIVPEEFHLPDLSATRLAQTQAGFYAAFSAEAFAEYLDIFELSAQQTFGQMSLGQKKKAAMAFALATFTPVLLLDEPTNGLDILGRDQFKNIVARPEQRSRTILISTHQAHDLERIMSHILFVDSATLALSATLPELAAAMTMGVAADAEALAEVDGLIYHEAMGEQWAFVAENASSTPGAVHLELLYKALSRNKAGVLAALQATDQESAHV</sequence>
<dbReference type="GO" id="GO:0016887">
    <property type="term" value="F:ATP hydrolysis activity"/>
    <property type="evidence" value="ECO:0007669"/>
    <property type="project" value="InterPro"/>
</dbReference>
<keyword evidence="2" id="KW-0067">ATP-binding</keyword>
<dbReference type="GO" id="GO:0005524">
    <property type="term" value="F:ATP binding"/>
    <property type="evidence" value="ECO:0007669"/>
    <property type="project" value="UniProtKB-KW"/>
</dbReference>
<evidence type="ECO:0000259" key="3">
    <source>
        <dbReference type="PROSITE" id="PS50893"/>
    </source>
</evidence>
<proteinExistence type="predicted"/>
<dbReference type="PATRIC" id="fig|1121015.4.peg.1562"/>
<dbReference type="PROSITE" id="PS50893">
    <property type="entry name" value="ABC_TRANSPORTER_2"/>
    <property type="match status" value="1"/>
</dbReference>
<evidence type="ECO:0000256" key="1">
    <source>
        <dbReference type="ARBA" id="ARBA00022741"/>
    </source>
</evidence>
<dbReference type="SMART" id="SM00382">
    <property type="entry name" value="AAA"/>
    <property type="match status" value="1"/>
</dbReference>